<sequence length="674" mass="76564">MEYFRIHGDNIVECERILNYLKDGMNIISCNRDFSSLACPRVRLSFEHHSVKYDWCIELFPGFNKSNRNRWENNIFDALKKNGSFLDETPDAIITKVDGKNETVLYAVEFCSALQAGNQAWQRSGRAYSVGRAGCPYIYIIDFVKYELDTSTRKRKALRFPNAAVPYSYISFSKYTDNFIVQAYVKAEEFQPAYDRKLRDFDETIFAVKELSEYMILKMLSKNTSALEKQLLNKNALMVEWLSKENKRSSSFDSKDWQAVYETKATVISHSIDTHRFKFIKSIAEKSAAGKSREFLEIVKALSVGMGSKDLPFGLIPPNKRKAFATEITKLYGADEEISLKIADGHAPLVICMVKGFKPRGDDNRPDRGILPLVAMLSSENAEIMTFIYGPLLKTNFDYLCKKPAELARRSGFWRVFMALSDYFVLDVPLLPGRAGHAERIIYNAPIKKTYTEQKPNGNYQLPTIPVTPNSYHEDDVDTVIHSLFRHMIPRGCFEGLCNPPGGDWSGMSVVLDGKEYRWLSLPRVSTDSKRPDHVIELFGINNKPTLLIIESKDRKIDLENSVGIHLKAYLQYLFSFTASVERAEGGSWEISNAAINEDYFNMVSAGAYISDEITSPSEIFTRCQCDMVFVLQPDTTAGKWNLRVFSNTDKGNAIKDYIINGLKDAGETIINVL</sequence>
<dbReference type="Proteomes" id="UP000183995">
    <property type="component" value="Unassembled WGS sequence"/>
</dbReference>
<reference evidence="1 2" key="1">
    <citation type="submission" date="2016-11" db="EMBL/GenBank/DDBJ databases">
        <authorList>
            <person name="Jaros S."/>
            <person name="Januszkiewicz K."/>
            <person name="Wedrychowicz H."/>
        </authorList>
    </citation>
    <scope>NUCLEOTIDE SEQUENCE [LARGE SCALE GENOMIC DNA]</scope>
    <source>
        <strain evidence="1 2">DSM 10068</strain>
    </source>
</reference>
<protein>
    <submittedName>
        <fullName evidence="1">Uncharacterized protein</fullName>
    </submittedName>
</protein>
<evidence type="ECO:0000313" key="1">
    <source>
        <dbReference type="EMBL" id="SHI23389.1"/>
    </source>
</evidence>
<evidence type="ECO:0000313" key="2">
    <source>
        <dbReference type="Proteomes" id="UP000183995"/>
    </source>
</evidence>
<name>A0A1M5ZGR9_9FIRM</name>
<gene>
    <name evidence="1" type="ORF">SAMN02745823_03713</name>
</gene>
<dbReference type="AlphaFoldDB" id="A0A1M5ZGR9"/>
<organism evidence="1 2">
    <name type="scientific">Sporobacter termitidis DSM 10068</name>
    <dbReference type="NCBI Taxonomy" id="1123282"/>
    <lineage>
        <taxon>Bacteria</taxon>
        <taxon>Bacillati</taxon>
        <taxon>Bacillota</taxon>
        <taxon>Clostridia</taxon>
        <taxon>Eubacteriales</taxon>
        <taxon>Oscillospiraceae</taxon>
        <taxon>Sporobacter</taxon>
    </lineage>
</organism>
<proteinExistence type="predicted"/>
<dbReference type="RefSeq" id="WP_084726616.1">
    <property type="nucleotide sequence ID" value="NZ_FQXV01000020.1"/>
</dbReference>
<dbReference type="EMBL" id="FQXV01000020">
    <property type="protein sequence ID" value="SHI23389.1"/>
    <property type="molecule type" value="Genomic_DNA"/>
</dbReference>
<accession>A0A1M5ZGR9</accession>
<keyword evidence="2" id="KW-1185">Reference proteome</keyword>
<dbReference type="OrthoDB" id="2077880at2"/>